<dbReference type="EMBL" id="AFNH02000517">
    <property type="protein sequence ID" value="EZG67404.1"/>
    <property type="molecule type" value="Genomic_DNA"/>
</dbReference>
<organism evidence="2 3">
    <name type="scientific">Gregarina niphandrodes</name>
    <name type="common">Septate eugregarine</name>
    <dbReference type="NCBI Taxonomy" id="110365"/>
    <lineage>
        <taxon>Eukaryota</taxon>
        <taxon>Sar</taxon>
        <taxon>Alveolata</taxon>
        <taxon>Apicomplexa</taxon>
        <taxon>Conoidasida</taxon>
        <taxon>Gregarinasina</taxon>
        <taxon>Eugregarinorida</taxon>
        <taxon>Gregarinidae</taxon>
        <taxon>Gregarina</taxon>
    </lineage>
</organism>
<evidence type="ECO:0000256" key="1">
    <source>
        <dbReference type="SAM" id="MobiDB-lite"/>
    </source>
</evidence>
<evidence type="ECO:0000313" key="3">
    <source>
        <dbReference type="Proteomes" id="UP000019763"/>
    </source>
</evidence>
<comment type="caution">
    <text evidence="2">The sequence shown here is derived from an EMBL/GenBank/DDBJ whole genome shotgun (WGS) entry which is preliminary data.</text>
</comment>
<dbReference type="RefSeq" id="XP_011130237.1">
    <property type="nucleotide sequence ID" value="XM_011131935.1"/>
</dbReference>
<evidence type="ECO:0000313" key="2">
    <source>
        <dbReference type="EMBL" id="EZG67404.1"/>
    </source>
</evidence>
<accession>A0A023B7G6</accession>
<dbReference type="Proteomes" id="UP000019763">
    <property type="component" value="Unassembled WGS sequence"/>
</dbReference>
<dbReference type="GeneID" id="22912522"/>
<protein>
    <submittedName>
        <fullName evidence="2">Uncharacterized protein</fullName>
    </submittedName>
</protein>
<name>A0A023B7G6_GRENI</name>
<dbReference type="VEuPathDB" id="CryptoDB:GNI_068790"/>
<sequence>MTWAPVPSCVESTWIYELEVCVGAKLRPRQSDQDSRPRSEHGGEGRGGEGRCVRGGSPVRGGTPRSDYQHRRSETRTESVGRPDSGRSEGGRSEGKWEWTIDCTEEASYNVSKYEEDLAFDQRRNGFSIFLWDVIAFWRGLYSSLERRMEKWVPPNEDMSLLVSSVLRRDLGLGYVDALIGFIPLMEVVLNAWRHGNHWSRIKAFNDLTADSSSTGSGTMMLHIPAKLRTVKYKLIDLKKELILYYGYQLQSTEDANTYTFGISNGGVLSSSVLSVMKEEHEFVYEVDEAFVLNTPYNGIIFEALIGTEIEAKYDDVFPKFYNMYMSAIQEYPRNLFERKYLHRKQRIVFSFKAPGLCQCEQGRCNCGRCTGRAPDKFGATRRGYDDLISPTYDSPSARSRISSGGSSHMSGLCGPYSGNVLTRFAVEVHATVNLQPLRNEGLWTLLQELNNEGGMFILRAKKQNMYISYQHNGGPFINGNTQWRKSRRINIWKCIGRIKSRLQFDDDLDEPRPRPPCSGRYKIRDLLATNYDQSRASFLNLFCRNDDNEIELHTDEDDNYRLDEMTDVHCLQIEPGTQIQVIKIPAPPLNTNHTYCPKTTPSAISTTDSATPEQCVIADATYAEMKQAQCVQAQCVQAQLRTHT</sequence>
<proteinExistence type="predicted"/>
<reference evidence="2" key="1">
    <citation type="submission" date="2013-12" db="EMBL/GenBank/DDBJ databases">
        <authorList>
            <person name="Omoto C.K."/>
            <person name="Sibley D."/>
            <person name="Venepally P."/>
            <person name="Hadjithomas M."/>
            <person name="Karamycheva S."/>
            <person name="Brunk B."/>
            <person name="Roos D."/>
            <person name="Caler E."/>
            <person name="Lorenzi H."/>
        </authorList>
    </citation>
    <scope>NUCLEOTIDE SEQUENCE</scope>
</reference>
<feature type="compositionally biased region" description="Basic and acidic residues" evidence="1">
    <location>
        <begin position="67"/>
        <end position="94"/>
    </location>
</feature>
<dbReference type="AlphaFoldDB" id="A0A023B7G6"/>
<gene>
    <name evidence="2" type="ORF">GNI_068790</name>
</gene>
<keyword evidence="3" id="KW-1185">Reference proteome</keyword>
<feature type="region of interest" description="Disordered" evidence="1">
    <location>
        <begin position="27"/>
        <end position="94"/>
    </location>
</feature>
<feature type="compositionally biased region" description="Basic and acidic residues" evidence="1">
    <location>
        <begin position="29"/>
        <end position="52"/>
    </location>
</feature>